<accession>A0A502FAY5</accession>
<reference evidence="6 7" key="1">
    <citation type="journal article" date="2019" name="Environ. Microbiol.">
        <title>Species interactions and distinct microbial communities in high Arctic permafrost affected cryosols are associated with the CH4 and CO2 gas fluxes.</title>
        <authorList>
            <person name="Altshuler I."/>
            <person name="Hamel J."/>
            <person name="Turney S."/>
            <person name="Magnuson E."/>
            <person name="Levesque R."/>
            <person name="Greer C."/>
            <person name="Whyte L.G."/>
        </authorList>
    </citation>
    <scope>NUCLEOTIDE SEQUENCE [LARGE SCALE GENOMIC DNA]</scope>
    <source>
        <strain evidence="6 7">E6.1</strain>
    </source>
</reference>
<feature type="transmembrane region" description="Helical" evidence="5">
    <location>
        <begin position="93"/>
        <end position="113"/>
    </location>
</feature>
<protein>
    <submittedName>
        <fullName evidence="6">DoxX family protein</fullName>
    </submittedName>
</protein>
<evidence type="ECO:0000313" key="7">
    <source>
        <dbReference type="Proteomes" id="UP000319931"/>
    </source>
</evidence>
<dbReference type="AlphaFoldDB" id="A0A502FAY5"/>
<keyword evidence="2 5" id="KW-0812">Transmembrane</keyword>
<feature type="transmembrane region" description="Helical" evidence="5">
    <location>
        <begin position="12"/>
        <end position="35"/>
    </location>
</feature>
<name>A0A502FAY5_9SPHN</name>
<evidence type="ECO:0000313" key="6">
    <source>
        <dbReference type="EMBL" id="TPG46532.1"/>
    </source>
</evidence>
<feature type="transmembrane region" description="Helical" evidence="5">
    <location>
        <begin position="69"/>
        <end position="87"/>
    </location>
</feature>
<evidence type="ECO:0000256" key="3">
    <source>
        <dbReference type="ARBA" id="ARBA00022989"/>
    </source>
</evidence>
<evidence type="ECO:0000256" key="4">
    <source>
        <dbReference type="ARBA" id="ARBA00023136"/>
    </source>
</evidence>
<dbReference type="Pfam" id="PF13564">
    <property type="entry name" value="DoxX_2"/>
    <property type="match status" value="1"/>
</dbReference>
<dbReference type="GO" id="GO:0016020">
    <property type="term" value="C:membrane"/>
    <property type="evidence" value="ECO:0007669"/>
    <property type="project" value="UniProtKB-SubCell"/>
</dbReference>
<proteinExistence type="predicted"/>
<organism evidence="6 7">
    <name type="scientific">Sphingomonas glacialis</name>
    <dbReference type="NCBI Taxonomy" id="658225"/>
    <lineage>
        <taxon>Bacteria</taxon>
        <taxon>Pseudomonadati</taxon>
        <taxon>Pseudomonadota</taxon>
        <taxon>Alphaproteobacteria</taxon>
        <taxon>Sphingomonadales</taxon>
        <taxon>Sphingomonadaceae</taxon>
        <taxon>Sphingomonas</taxon>
    </lineage>
</organism>
<dbReference type="OrthoDB" id="9811373at2"/>
<evidence type="ECO:0000256" key="2">
    <source>
        <dbReference type="ARBA" id="ARBA00022692"/>
    </source>
</evidence>
<dbReference type="InterPro" id="IPR032808">
    <property type="entry name" value="DoxX"/>
</dbReference>
<keyword evidence="4 5" id="KW-0472">Membrane</keyword>
<keyword evidence="3 5" id="KW-1133">Transmembrane helix</keyword>
<sequence length="126" mass="13533">MHDRTKWIGRVISALTALIMIADGINGLFWPHLIAPEMAGDGWPPETLMPVAVLALTGGVLYAIPRTAFIGAIVITGFIGGALAAHLRVTLNVIWPEIVNVLIGGAAWAGLYLRDPRLRALMFAPR</sequence>
<comment type="caution">
    <text evidence="6">The sequence shown here is derived from an EMBL/GenBank/DDBJ whole genome shotgun (WGS) entry which is preliminary data.</text>
</comment>
<evidence type="ECO:0000256" key="1">
    <source>
        <dbReference type="ARBA" id="ARBA00004141"/>
    </source>
</evidence>
<dbReference type="EMBL" id="RCZC01000013">
    <property type="protein sequence ID" value="TPG46532.1"/>
    <property type="molecule type" value="Genomic_DNA"/>
</dbReference>
<keyword evidence="7" id="KW-1185">Reference proteome</keyword>
<comment type="subcellular location">
    <subcellularLocation>
        <location evidence="1">Membrane</location>
        <topology evidence="1">Multi-pass membrane protein</topology>
    </subcellularLocation>
</comment>
<evidence type="ECO:0000256" key="5">
    <source>
        <dbReference type="SAM" id="Phobius"/>
    </source>
</evidence>
<dbReference type="Proteomes" id="UP000319931">
    <property type="component" value="Unassembled WGS sequence"/>
</dbReference>
<gene>
    <name evidence="6" type="ORF">EAH76_23230</name>
</gene>